<dbReference type="InterPro" id="IPR009003">
    <property type="entry name" value="Peptidase_S1_PA"/>
</dbReference>
<evidence type="ECO:0000313" key="3">
    <source>
        <dbReference type="EMBL" id="MCC0176115.1"/>
    </source>
</evidence>
<evidence type="ECO:0000313" key="4">
    <source>
        <dbReference type="Proteomes" id="UP000729733"/>
    </source>
</evidence>
<comment type="caution">
    <text evidence="3">The sequence shown here is derived from an EMBL/GenBank/DDBJ whole genome shotgun (WGS) entry which is preliminary data.</text>
</comment>
<dbReference type="SUPFAM" id="SSF50494">
    <property type="entry name" value="Trypsin-like serine proteases"/>
    <property type="match status" value="1"/>
</dbReference>
<dbReference type="RefSeq" id="WP_229639149.1">
    <property type="nucleotide sequence ID" value="NZ_JADWDC010000006.1"/>
</dbReference>
<dbReference type="InterPro" id="IPR037215">
    <property type="entry name" value="GUN4-like_sf"/>
</dbReference>
<sequence>MKFLGKTNKLWMGGTVVFTIVLSGFLANIQPYTTKAAIAQIAQALSPEEVNLRAKQIIVRIDGASVGSGSLVDRSDNVYTVLSNWHVMKNQGKYIVRTIDGRQHQVDPTSIKQLAGLDLAIFQFTSNQNYQVAELGDSANLNEGQSIYFAGYPGELRQEDNRYYRFFSANLVGILPKLTENGYSLIYNGEAFPGMSGSPVFNQEGLVIGVHGEANVHALSGGTSNYAIPISTYQKAIASLKEQPPTETSPTPSETTTIPETSPPPNNEVATQSEPEPEPEPILEEKSEPETNNSESISSVPTFTPDPPKKTPPQTPEVEAKDESESVAEPEMMDESVIAVEEESNSDDEPVVETEAAEVESETIEVNTTTTTREIVLVSQKTGINYKPLRDLLKEEKWSEADLQTYRLIEQIVQTAKQKNKHVFIELKTIAEFSCPDIRTIDSLWKKYTGNKFGFSSQQEVWQSVNQKGDFSTQTWRRFATQVGWKKGEVDSGSGYLLYDQLDFDPTQAPIGHLPWWFALPDEEQNVIKHLFARCNFNPSPQELAAEEGRNKPKKPRNNNADEQDKKPNIDN</sequence>
<dbReference type="InterPro" id="IPR043504">
    <property type="entry name" value="Peptidase_S1_PA_chymotrypsin"/>
</dbReference>
<dbReference type="Gene3D" id="2.40.10.10">
    <property type="entry name" value="Trypsin-like serine proteases"/>
    <property type="match status" value="2"/>
</dbReference>
<dbReference type="Gene3D" id="1.10.10.1770">
    <property type="entry name" value="Gun4-like"/>
    <property type="match status" value="1"/>
</dbReference>
<dbReference type="PANTHER" id="PTHR34800:SF1">
    <property type="entry name" value="TETRAPYRROLE-BINDING PROTEIN, CHLOROPLASTIC"/>
    <property type="match status" value="1"/>
</dbReference>
<keyword evidence="4" id="KW-1185">Reference proteome</keyword>
<proteinExistence type="predicted"/>
<dbReference type="PANTHER" id="PTHR34800">
    <property type="entry name" value="TETRAPYRROLE-BINDING PROTEIN, CHLOROPLASTIC"/>
    <property type="match status" value="1"/>
</dbReference>
<dbReference type="InterPro" id="IPR008629">
    <property type="entry name" value="GUN4-like"/>
</dbReference>
<organism evidence="3 4">
    <name type="scientific">Waterburya agarophytonicola KI4</name>
    <dbReference type="NCBI Taxonomy" id="2874699"/>
    <lineage>
        <taxon>Bacteria</taxon>
        <taxon>Bacillati</taxon>
        <taxon>Cyanobacteriota</taxon>
        <taxon>Cyanophyceae</taxon>
        <taxon>Pleurocapsales</taxon>
        <taxon>Hyellaceae</taxon>
        <taxon>Waterburya</taxon>
        <taxon>Waterburya agarophytonicola</taxon>
    </lineage>
</organism>
<dbReference type="Pfam" id="PF05419">
    <property type="entry name" value="GUN4"/>
    <property type="match status" value="1"/>
</dbReference>
<dbReference type="EMBL" id="JADWDC010000006">
    <property type="protein sequence ID" value="MCC0176115.1"/>
    <property type="molecule type" value="Genomic_DNA"/>
</dbReference>
<reference evidence="3" key="1">
    <citation type="journal article" date="2021" name="Antonie Van Leeuwenhoek">
        <title>Draft genome and description of Waterburya agarophytonicola gen. nov. sp. nov. (Pleurocapsales, Cyanobacteria): a seaweed symbiont.</title>
        <authorList>
            <person name="Bonthond G."/>
            <person name="Shalygin S."/>
            <person name="Bayer T."/>
            <person name="Weinberger F."/>
        </authorList>
    </citation>
    <scope>NUCLEOTIDE SEQUENCE</scope>
    <source>
        <strain evidence="3">KI4</strain>
    </source>
</reference>
<dbReference type="AlphaFoldDB" id="A0A964BMK1"/>
<feature type="region of interest" description="Disordered" evidence="1">
    <location>
        <begin position="240"/>
        <end position="332"/>
    </location>
</feature>
<dbReference type="SUPFAM" id="SSF140869">
    <property type="entry name" value="GUN4-like"/>
    <property type="match status" value="1"/>
</dbReference>
<accession>A0A964BMK1</accession>
<dbReference type="Proteomes" id="UP000729733">
    <property type="component" value="Unassembled WGS sequence"/>
</dbReference>
<feature type="compositionally biased region" description="Low complexity" evidence="1">
    <location>
        <begin position="245"/>
        <end position="260"/>
    </location>
</feature>
<evidence type="ECO:0000259" key="2">
    <source>
        <dbReference type="Pfam" id="PF05419"/>
    </source>
</evidence>
<name>A0A964BMK1_9CYAN</name>
<feature type="compositionally biased region" description="Polar residues" evidence="1">
    <location>
        <begin position="291"/>
        <end position="300"/>
    </location>
</feature>
<dbReference type="CDD" id="cd16383">
    <property type="entry name" value="GUN4"/>
    <property type="match status" value="1"/>
</dbReference>
<protein>
    <submittedName>
        <fullName evidence="3">GUN4 domain-containing protein</fullName>
    </submittedName>
</protein>
<feature type="region of interest" description="Disordered" evidence="1">
    <location>
        <begin position="542"/>
        <end position="572"/>
    </location>
</feature>
<feature type="compositionally biased region" description="Pro residues" evidence="1">
    <location>
        <begin position="304"/>
        <end position="315"/>
    </location>
</feature>
<dbReference type="Pfam" id="PF13365">
    <property type="entry name" value="Trypsin_2"/>
    <property type="match status" value="1"/>
</dbReference>
<dbReference type="GO" id="GO:0046906">
    <property type="term" value="F:tetrapyrrole binding"/>
    <property type="evidence" value="ECO:0007669"/>
    <property type="project" value="TreeGrafter"/>
</dbReference>
<dbReference type="Gene3D" id="1.25.40.620">
    <property type="match status" value="1"/>
</dbReference>
<feature type="compositionally biased region" description="Basic and acidic residues" evidence="1">
    <location>
        <begin position="563"/>
        <end position="572"/>
    </location>
</feature>
<gene>
    <name evidence="3" type="ORF">I4641_03860</name>
</gene>
<evidence type="ECO:0000256" key="1">
    <source>
        <dbReference type="SAM" id="MobiDB-lite"/>
    </source>
</evidence>
<feature type="domain" description="GUN4-like" evidence="2">
    <location>
        <begin position="381"/>
        <end position="519"/>
    </location>
</feature>